<keyword evidence="9" id="KW-1185">Reference proteome</keyword>
<dbReference type="SFLD" id="SFLDG01082">
    <property type="entry name" value="B12-binding_domain_containing"/>
    <property type="match status" value="1"/>
</dbReference>
<evidence type="ECO:0000256" key="3">
    <source>
        <dbReference type="ARBA" id="ARBA00022723"/>
    </source>
</evidence>
<dbReference type="SMART" id="SM00729">
    <property type="entry name" value="Elp3"/>
    <property type="match status" value="1"/>
</dbReference>
<dbReference type="EMBL" id="CP000875">
    <property type="protein sequence ID" value="ABX05817.1"/>
    <property type="molecule type" value="Genomic_DNA"/>
</dbReference>
<dbReference type="InterPro" id="IPR034466">
    <property type="entry name" value="Methyltransferase_Class_B"/>
</dbReference>
<name>A9B624_HERA2</name>
<dbReference type="PANTHER" id="PTHR43409">
    <property type="entry name" value="ANAEROBIC MAGNESIUM-PROTOPORPHYRIN IX MONOMETHYL ESTER CYCLASE-RELATED"/>
    <property type="match status" value="1"/>
</dbReference>
<dbReference type="Pfam" id="PF02310">
    <property type="entry name" value="B12-binding"/>
    <property type="match status" value="1"/>
</dbReference>
<dbReference type="InterPro" id="IPR006638">
    <property type="entry name" value="Elp3/MiaA/NifB-like_rSAM"/>
</dbReference>
<gene>
    <name evidence="8" type="ordered locus">Haur_3180</name>
</gene>
<dbReference type="GO" id="GO:0046872">
    <property type="term" value="F:metal ion binding"/>
    <property type="evidence" value="ECO:0007669"/>
    <property type="project" value="UniProtKB-KW"/>
</dbReference>
<dbReference type="SFLD" id="SFLDS00029">
    <property type="entry name" value="Radical_SAM"/>
    <property type="match status" value="1"/>
</dbReference>
<dbReference type="SUPFAM" id="SSF52242">
    <property type="entry name" value="Cobalamin (vitamin B12)-binding domain"/>
    <property type="match status" value="1"/>
</dbReference>
<dbReference type="InParanoid" id="A9B624"/>
<keyword evidence="3" id="KW-0479">Metal-binding</keyword>
<proteinExistence type="predicted"/>
<comment type="cofactor">
    <cofactor evidence="1">
        <name>[4Fe-4S] cluster</name>
        <dbReference type="ChEBI" id="CHEBI:49883"/>
    </cofactor>
</comment>
<dbReference type="Proteomes" id="UP000000787">
    <property type="component" value="Chromosome"/>
</dbReference>
<dbReference type="InterPro" id="IPR058240">
    <property type="entry name" value="rSAM_sf"/>
</dbReference>
<dbReference type="InterPro" id="IPR051198">
    <property type="entry name" value="BchE-like"/>
</dbReference>
<evidence type="ECO:0000313" key="9">
    <source>
        <dbReference type="Proteomes" id="UP000000787"/>
    </source>
</evidence>
<dbReference type="Pfam" id="PF04055">
    <property type="entry name" value="Radical_SAM"/>
    <property type="match status" value="1"/>
</dbReference>
<feature type="domain" description="B12-binding" evidence="6">
    <location>
        <begin position="6"/>
        <end position="146"/>
    </location>
</feature>
<keyword evidence="5" id="KW-0411">Iron-sulfur</keyword>
<keyword evidence="4" id="KW-0408">Iron</keyword>
<reference evidence="8 9" key="1">
    <citation type="journal article" date="2011" name="Stand. Genomic Sci.">
        <title>Complete genome sequence of the filamentous gliding predatory bacterium Herpetosiphon aurantiacus type strain (114-95(T)).</title>
        <authorList>
            <person name="Kiss H."/>
            <person name="Nett M."/>
            <person name="Domin N."/>
            <person name="Martin K."/>
            <person name="Maresca J.A."/>
            <person name="Copeland A."/>
            <person name="Lapidus A."/>
            <person name="Lucas S."/>
            <person name="Berry K.W."/>
            <person name="Glavina Del Rio T."/>
            <person name="Dalin E."/>
            <person name="Tice H."/>
            <person name="Pitluck S."/>
            <person name="Richardson P."/>
            <person name="Bruce D."/>
            <person name="Goodwin L."/>
            <person name="Han C."/>
            <person name="Detter J.C."/>
            <person name="Schmutz J."/>
            <person name="Brettin T."/>
            <person name="Land M."/>
            <person name="Hauser L."/>
            <person name="Kyrpides N.C."/>
            <person name="Ivanova N."/>
            <person name="Goker M."/>
            <person name="Woyke T."/>
            <person name="Klenk H.P."/>
            <person name="Bryant D.A."/>
        </authorList>
    </citation>
    <scope>NUCLEOTIDE SEQUENCE [LARGE SCALE GENOMIC DNA]</scope>
    <source>
        <strain evidence="9">ATCC 23779 / DSM 785 / 114-95</strain>
    </source>
</reference>
<dbReference type="Gene3D" id="3.40.50.280">
    <property type="entry name" value="Cobalamin-binding domain"/>
    <property type="match status" value="1"/>
</dbReference>
<dbReference type="GO" id="GO:0003824">
    <property type="term" value="F:catalytic activity"/>
    <property type="evidence" value="ECO:0007669"/>
    <property type="project" value="InterPro"/>
</dbReference>
<dbReference type="InterPro" id="IPR036724">
    <property type="entry name" value="Cobalamin-bd_sf"/>
</dbReference>
<dbReference type="InterPro" id="IPR006158">
    <property type="entry name" value="Cobalamin-bd"/>
</dbReference>
<sequence>MYFMLKIVLLQLPVPSNPAANVPLAAGYLKAWAYNQGLLERMQIEIVPRDIADRGGDRLICNWIIAQQPHVLGISLYTWNSERSLHLASQLKQALPNLIVVVGGPEVQRNNTWVLQHPAVDVAVEGEGEQTFSELLLALEHQHQQISLPMHNQTQLPYPLVAGTLQYHASQLHAGLPRPAMGSLDPIPSPYLLGFLELRAGEIAFIECSRWCPYGCTFCLYGRNMGTKLGGRMFGSQRVLDEVAWARQQGARAIHFVEANLNLLPNFRELMRGLQSINQPEPTPIYAELRGEHLKPESVEALVQAGLTVAEVGLQSANRTALQAVGRRTDLEKWAEGTRRLYQHDVAVLLDVILGLPEDDADSTHATIEWIQQQQLGDYDIFTLQVLPGTGVRNDAERFGMHFQDRPPYYILANHWLNYQQLRALRWDLREQAGLDPLAIEGMPQPACDVWLQACEQAIRVIDQPIRTIVLDCRAEFSLDEWREQGQHYADQVASHVVVIAHHSDLAVIEAFCWPIAQANLTIHWDVVLDQPIAPNALRQLQQRWPHTIGYLDRIAVYRRWQADPAWVQVTPRWWIRCDWQQALDPLSYEGIAEVVWQVAADQASVAIPVLNRRGGTGIVIEAEQFEPTWQEQSEHLAILAPLPHD</sequence>
<evidence type="ECO:0000256" key="4">
    <source>
        <dbReference type="ARBA" id="ARBA00023004"/>
    </source>
</evidence>
<evidence type="ECO:0000256" key="2">
    <source>
        <dbReference type="ARBA" id="ARBA00022691"/>
    </source>
</evidence>
<dbReference type="Gene3D" id="3.80.30.20">
    <property type="entry name" value="tm_1862 like domain"/>
    <property type="match status" value="1"/>
</dbReference>
<keyword evidence="2" id="KW-0949">S-adenosyl-L-methionine</keyword>
<evidence type="ECO:0000259" key="7">
    <source>
        <dbReference type="PROSITE" id="PS51918"/>
    </source>
</evidence>
<dbReference type="PANTHER" id="PTHR43409:SF16">
    <property type="entry name" value="SLR0320 PROTEIN"/>
    <property type="match status" value="1"/>
</dbReference>
<dbReference type="InterPro" id="IPR007197">
    <property type="entry name" value="rSAM"/>
</dbReference>
<protein>
    <submittedName>
        <fullName evidence="8">Radical SAM domain protein</fullName>
    </submittedName>
</protein>
<evidence type="ECO:0000256" key="1">
    <source>
        <dbReference type="ARBA" id="ARBA00001966"/>
    </source>
</evidence>
<dbReference type="GO" id="GO:0031419">
    <property type="term" value="F:cobalamin binding"/>
    <property type="evidence" value="ECO:0007669"/>
    <property type="project" value="InterPro"/>
</dbReference>
<dbReference type="InterPro" id="IPR023404">
    <property type="entry name" value="rSAM_horseshoe"/>
</dbReference>
<dbReference type="KEGG" id="hau:Haur_3180"/>
<dbReference type="PROSITE" id="PS51918">
    <property type="entry name" value="RADICAL_SAM"/>
    <property type="match status" value="1"/>
</dbReference>
<dbReference type="CDD" id="cd01335">
    <property type="entry name" value="Radical_SAM"/>
    <property type="match status" value="1"/>
</dbReference>
<accession>A9B624</accession>
<dbReference type="STRING" id="316274.Haur_3180"/>
<dbReference type="AlphaFoldDB" id="A9B624"/>
<dbReference type="PROSITE" id="PS51332">
    <property type="entry name" value="B12_BINDING"/>
    <property type="match status" value="1"/>
</dbReference>
<evidence type="ECO:0000256" key="5">
    <source>
        <dbReference type="ARBA" id="ARBA00023014"/>
    </source>
</evidence>
<dbReference type="CDD" id="cd02068">
    <property type="entry name" value="radical_SAM_B12_BD"/>
    <property type="match status" value="1"/>
</dbReference>
<dbReference type="GO" id="GO:0005829">
    <property type="term" value="C:cytosol"/>
    <property type="evidence" value="ECO:0007669"/>
    <property type="project" value="TreeGrafter"/>
</dbReference>
<dbReference type="HOGENOM" id="CLU_448948_0_0_0"/>
<organism evidence="8 9">
    <name type="scientific">Herpetosiphon aurantiacus (strain ATCC 23779 / DSM 785 / 114-95)</name>
    <dbReference type="NCBI Taxonomy" id="316274"/>
    <lineage>
        <taxon>Bacteria</taxon>
        <taxon>Bacillati</taxon>
        <taxon>Chloroflexota</taxon>
        <taxon>Chloroflexia</taxon>
        <taxon>Herpetosiphonales</taxon>
        <taxon>Herpetosiphonaceae</taxon>
        <taxon>Herpetosiphon</taxon>
    </lineage>
</organism>
<dbReference type="BioCyc" id="HAUR316274:GHYA-3215-MONOMER"/>
<dbReference type="SFLD" id="SFLDG01123">
    <property type="entry name" value="methyltransferase_(Class_B)"/>
    <property type="match status" value="1"/>
</dbReference>
<feature type="domain" description="Radical SAM core" evidence="7">
    <location>
        <begin position="198"/>
        <end position="430"/>
    </location>
</feature>
<dbReference type="GO" id="GO:0051539">
    <property type="term" value="F:4 iron, 4 sulfur cluster binding"/>
    <property type="evidence" value="ECO:0007669"/>
    <property type="project" value="UniProtKB-KW"/>
</dbReference>
<evidence type="ECO:0000313" key="8">
    <source>
        <dbReference type="EMBL" id="ABX05817.1"/>
    </source>
</evidence>
<dbReference type="SUPFAM" id="SSF102114">
    <property type="entry name" value="Radical SAM enzymes"/>
    <property type="match status" value="1"/>
</dbReference>
<evidence type="ECO:0000259" key="6">
    <source>
        <dbReference type="PROSITE" id="PS51332"/>
    </source>
</evidence>
<dbReference type="eggNOG" id="COG1032">
    <property type="taxonomic scope" value="Bacteria"/>
</dbReference>